<protein>
    <submittedName>
        <fullName evidence="2">Uncharacterized protein</fullName>
    </submittedName>
</protein>
<comment type="caution">
    <text evidence="2">The sequence shown here is derived from an EMBL/GenBank/DDBJ whole genome shotgun (WGS) entry which is preliminary data.</text>
</comment>
<gene>
    <name evidence="2" type="ORF">GCM10007981_09910</name>
</gene>
<feature type="region of interest" description="Disordered" evidence="1">
    <location>
        <begin position="50"/>
        <end position="74"/>
    </location>
</feature>
<evidence type="ECO:0000313" key="2">
    <source>
        <dbReference type="EMBL" id="GGP20714.1"/>
    </source>
</evidence>
<sequence>MEGVAPLGGNPVTGRSHLSRGFHAWGLRWRSFGAYKNATDMIHCLTSPPRGEGSTWGLGRHTPLTGATPLCNQK</sequence>
<dbReference type="EMBL" id="BMNL01000002">
    <property type="protein sequence ID" value="GGP20714.1"/>
    <property type="molecule type" value="Genomic_DNA"/>
</dbReference>
<reference evidence="2" key="1">
    <citation type="journal article" date="2014" name="Int. J. Syst. Evol. Microbiol.">
        <title>Complete genome sequence of Corynebacterium casei LMG S-19264T (=DSM 44701T), isolated from a smear-ripened cheese.</title>
        <authorList>
            <consortium name="US DOE Joint Genome Institute (JGI-PGF)"/>
            <person name="Walter F."/>
            <person name="Albersmeier A."/>
            <person name="Kalinowski J."/>
            <person name="Ruckert C."/>
        </authorList>
    </citation>
    <scope>NUCLEOTIDE SEQUENCE</scope>
    <source>
        <strain evidence="2">JCM 10088</strain>
    </source>
</reference>
<dbReference type="AlphaFoldDB" id="A0A830GTT1"/>
<name>A0A830GTT1_9CREN</name>
<organism evidence="2 3">
    <name type="scientific">Thermocladium modestius</name>
    <dbReference type="NCBI Taxonomy" id="62609"/>
    <lineage>
        <taxon>Archaea</taxon>
        <taxon>Thermoproteota</taxon>
        <taxon>Thermoprotei</taxon>
        <taxon>Thermoproteales</taxon>
        <taxon>Thermoproteaceae</taxon>
        <taxon>Thermocladium</taxon>
    </lineage>
</organism>
<keyword evidence="3" id="KW-1185">Reference proteome</keyword>
<reference evidence="2" key="2">
    <citation type="submission" date="2020-09" db="EMBL/GenBank/DDBJ databases">
        <authorList>
            <person name="Sun Q."/>
            <person name="Ohkuma M."/>
        </authorList>
    </citation>
    <scope>NUCLEOTIDE SEQUENCE</scope>
    <source>
        <strain evidence="2">JCM 10088</strain>
    </source>
</reference>
<evidence type="ECO:0000256" key="1">
    <source>
        <dbReference type="SAM" id="MobiDB-lite"/>
    </source>
</evidence>
<dbReference type="Proteomes" id="UP000610960">
    <property type="component" value="Unassembled WGS sequence"/>
</dbReference>
<proteinExistence type="predicted"/>
<accession>A0A830GTT1</accession>
<evidence type="ECO:0000313" key="3">
    <source>
        <dbReference type="Proteomes" id="UP000610960"/>
    </source>
</evidence>